<name>A0A6J6EDI8_9ZZZZ</name>
<evidence type="ECO:0000313" key="2">
    <source>
        <dbReference type="EMBL" id="CAB4572383.1"/>
    </source>
</evidence>
<dbReference type="InterPro" id="IPR038750">
    <property type="entry name" value="YczE/YyaS-like"/>
</dbReference>
<keyword evidence="1" id="KW-0812">Transmembrane</keyword>
<feature type="transmembrane region" description="Helical" evidence="1">
    <location>
        <begin position="150"/>
        <end position="175"/>
    </location>
</feature>
<accession>A0A6J6EDI8</accession>
<gene>
    <name evidence="2" type="ORF">UFOPK1722_00473</name>
</gene>
<dbReference type="PANTHER" id="PTHR40078">
    <property type="entry name" value="INTEGRAL MEMBRANE PROTEIN-RELATED"/>
    <property type="match status" value="1"/>
</dbReference>
<sequence>MALLLAIVGVGFGISVMVSARLGVAPADVLATGGAKQLDIGVGTMGWISGAIFTLLALLVRRPPSWGTLIGGVLVGQVVNLVIDRIPDPDSLMARVPMMFLGLALLYGSISVGVATTLGTGPMELLMLGLVDKGVSVQVARWGIEATTVTIGFLLGGQIGVGTIIFVVSTGPVLARTLPPVARFMGTQLVRETAALDA</sequence>
<dbReference type="PANTHER" id="PTHR40078:SF1">
    <property type="entry name" value="INTEGRAL MEMBRANE PROTEIN"/>
    <property type="match status" value="1"/>
</dbReference>
<proteinExistence type="predicted"/>
<dbReference type="EMBL" id="CAEZTS010000028">
    <property type="protein sequence ID" value="CAB4572383.1"/>
    <property type="molecule type" value="Genomic_DNA"/>
</dbReference>
<keyword evidence="1" id="KW-1133">Transmembrane helix</keyword>
<reference evidence="2" key="1">
    <citation type="submission" date="2020-05" db="EMBL/GenBank/DDBJ databases">
        <authorList>
            <person name="Chiriac C."/>
            <person name="Salcher M."/>
            <person name="Ghai R."/>
            <person name="Kavagutti S V."/>
        </authorList>
    </citation>
    <scope>NUCLEOTIDE SEQUENCE</scope>
</reference>
<dbReference type="AlphaFoldDB" id="A0A6J6EDI8"/>
<keyword evidence="1" id="KW-0472">Membrane</keyword>
<protein>
    <submittedName>
        <fullName evidence="2">Unannotated protein</fullName>
    </submittedName>
</protein>
<feature type="transmembrane region" description="Helical" evidence="1">
    <location>
        <begin position="66"/>
        <end position="83"/>
    </location>
</feature>
<organism evidence="2">
    <name type="scientific">freshwater metagenome</name>
    <dbReference type="NCBI Taxonomy" id="449393"/>
    <lineage>
        <taxon>unclassified sequences</taxon>
        <taxon>metagenomes</taxon>
        <taxon>ecological metagenomes</taxon>
    </lineage>
</organism>
<feature type="transmembrane region" description="Helical" evidence="1">
    <location>
        <begin position="98"/>
        <end position="118"/>
    </location>
</feature>
<feature type="transmembrane region" description="Helical" evidence="1">
    <location>
        <begin position="41"/>
        <end position="59"/>
    </location>
</feature>
<evidence type="ECO:0000256" key="1">
    <source>
        <dbReference type="SAM" id="Phobius"/>
    </source>
</evidence>
<dbReference type="Pfam" id="PF19700">
    <property type="entry name" value="DUF6198"/>
    <property type="match status" value="1"/>
</dbReference>